<name>A0A0B1RW75_OESDE</name>
<proteinExistence type="predicted"/>
<evidence type="ECO:0008006" key="6">
    <source>
        <dbReference type="Google" id="ProtNLM"/>
    </source>
</evidence>
<dbReference type="GO" id="GO:0005829">
    <property type="term" value="C:cytosol"/>
    <property type="evidence" value="ECO:0007669"/>
    <property type="project" value="TreeGrafter"/>
</dbReference>
<dbReference type="AlphaFoldDB" id="A0A0B1RW75"/>
<evidence type="ECO:0000256" key="1">
    <source>
        <dbReference type="ARBA" id="ARBA00022468"/>
    </source>
</evidence>
<dbReference type="GO" id="GO:0005634">
    <property type="term" value="C:nucleus"/>
    <property type="evidence" value="ECO:0007669"/>
    <property type="project" value="TreeGrafter"/>
</dbReference>
<dbReference type="Pfam" id="PF13516">
    <property type="entry name" value="LRR_6"/>
    <property type="match status" value="1"/>
</dbReference>
<keyword evidence="1" id="KW-0343">GTPase activation</keyword>
<dbReference type="PANTHER" id="PTHR24113:SF12">
    <property type="entry name" value="RAN GTPASE-ACTIVATING PROTEIN 1"/>
    <property type="match status" value="1"/>
</dbReference>
<evidence type="ECO:0000313" key="5">
    <source>
        <dbReference type="Proteomes" id="UP000053660"/>
    </source>
</evidence>
<evidence type="ECO:0000256" key="3">
    <source>
        <dbReference type="ARBA" id="ARBA00022737"/>
    </source>
</evidence>
<dbReference type="InterPro" id="IPR001611">
    <property type="entry name" value="Leu-rich_rpt"/>
</dbReference>
<gene>
    <name evidence="4" type="ORF">OESDEN_24491</name>
</gene>
<keyword evidence="2" id="KW-0433">Leucine-rich repeat</keyword>
<dbReference type="Proteomes" id="UP000053660">
    <property type="component" value="Unassembled WGS sequence"/>
</dbReference>
<dbReference type="PANTHER" id="PTHR24113">
    <property type="entry name" value="RAN GTPASE-ACTIVATING PROTEIN 1"/>
    <property type="match status" value="1"/>
</dbReference>
<dbReference type="Gene3D" id="3.80.10.10">
    <property type="entry name" value="Ribonuclease Inhibitor"/>
    <property type="match status" value="1"/>
</dbReference>
<accession>A0A0B1RW75</accession>
<dbReference type="SUPFAM" id="SSF52047">
    <property type="entry name" value="RNI-like"/>
    <property type="match status" value="1"/>
</dbReference>
<evidence type="ECO:0000256" key="2">
    <source>
        <dbReference type="ARBA" id="ARBA00022614"/>
    </source>
</evidence>
<dbReference type="GO" id="GO:0005096">
    <property type="term" value="F:GTPase activator activity"/>
    <property type="evidence" value="ECO:0007669"/>
    <property type="project" value="UniProtKB-KW"/>
</dbReference>
<dbReference type="GO" id="GO:0048471">
    <property type="term" value="C:perinuclear region of cytoplasm"/>
    <property type="evidence" value="ECO:0007669"/>
    <property type="project" value="TreeGrafter"/>
</dbReference>
<protein>
    <recommendedName>
        <fullName evidence="6">Leucine Rich repeat-containing domain protein</fullName>
    </recommendedName>
</protein>
<organism evidence="4 5">
    <name type="scientific">Oesophagostomum dentatum</name>
    <name type="common">Nodular worm</name>
    <dbReference type="NCBI Taxonomy" id="61180"/>
    <lineage>
        <taxon>Eukaryota</taxon>
        <taxon>Metazoa</taxon>
        <taxon>Ecdysozoa</taxon>
        <taxon>Nematoda</taxon>
        <taxon>Chromadorea</taxon>
        <taxon>Rhabditida</taxon>
        <taxon>Rhabditina</taxon>
        <taxon>Rhabditomorpha</taxon>
        <taxon>Strongyloidea</taxon>
        <taxon>Strongylidae</taxon>
        <taxon>Oesophagostomum</taxon>
    </lineage>
</organism>
<dbReference type="InterPro" id="IPR027038">
    <property type="entry name" value="RanGap"/>
</dbReference>
<dbReference type="GO" id="GO:0006913">
    <property type="term" value="P:nucleocytoplasmic transport"/>
    <property type="evidence" value="ECO:0007669"/>
    <property type="project" value="TreeGrafter"/>
</dbReference>
<reference evidence="4 5" key="1">
    <citation type="submission" date="2014-03" db="EMBL/GenBank/DDBJ databases">
        <title>Draft genome of the hookworm Oesophagostomum dentatum.</title>
        <authorList>
            <person name="Mitreva M."/>
        </authorList>
    </citation>
    <scope>NUCLEOTIDE SEQUENCE [LARGE SCALE GENOMIC DNA]</scope>
    <source>
        <strain evidence="4 5">OD-Hann</strain>
    </source>
</reference>
<keyword evidence="3" id="KW-0677">Repeat</keyword>
<dbReference type="InterPro" id="IPR032675">
    <property type="entry name" value="LRR_dom_sf"/>
</dbReference>
<evidence type="ECO:0000313" key="4">
    <source>
        <dbReference type="EMBL" id="KHJ75891.1"/>
    </source>
</evidence>
<dbReference type="GO" id="GO:0031267">
    <property type="term" value="F:small GTPase binding"/>
    <property type="evidence" value="ECO:0007669"/>
    <property type="project" value="TreeGrafter"/>
</dbReference>
<dbReference type="EMBL" id="KN612300">
    <property type="protein sequence ID" value="KHJ75891.1"/>
    <property type="molecule type" value="Genomic_DNA"/>
</dbReference>
<dbReference type="OrthoDB" id="184583at2759"/>
<dbReference type="SMART" id="SM00368">
    <property type="entry name" value="LRR_RI"/>
    <property type="match status" value="2"/>
</dbReference>
<sequence>MGVGALASCFKENPNLRVINLNDNTATQIGSEMIAKALASLPKLEVLNLGDCLCRDQGCHAIVDALSPTVHTNLKELDISGAELTGEAAKQIIEKWKKFAAKKTRLILTSNNFGKLFNQIKKSAGENVVVGDEE</sequence>
<keyword evidence="5" id="KW-1185">Reference proteome</keyword>